<keyword evidence="2" id="KW-1185">Reference proteome</keyword>
<dbReference type="Proteomes" id="UP000525652">
    <property type="component" value="Unassembled WGS sequence"/>
</dbReference>
<proteinExistence type="predicted"/>
<evidence type="ECO:0000313" key="2">
    <source>
        <dbReference type="Proteomes" id="UP000525652"/>
    </source>
</evidence>
<dbReference type="AlphaFoldDB" id="A0A7X1B116"/>
<organism evidence="1 2">
    <name type="scientific">Puniceicoccus vermicola</name>
    <dbReference type="NCBI Taxonomy" id="388746"/>
    <lineage>
        <taxon>Bacteria</taxon>
        <taxon>Pseudomonadati</taxon>
        <taxon>Verrucomicrobiota</taxon>
        <taxon>Opitutia</taxon>
        <taxon>Puniceicoccales</taxon>
        <taxon>Puniceicoccaceae</taxon>
        <taxon>Puniceicoccus</taxon>
    </lineage>
</organism>
<comment type="caution">
    <text evidence="1">The sequence shown here is derived from an EMBL/GenBank/DDBJ whole genome shotgun (WGS) entry which is preliminary data.</text>
</comment>
<sequence length="680" mass="78142">MNPPDLLSPAPYETRAERYDATHRLISETCRKWFDSEGNWIHPVGVSAEGAWIHPPQPIPKTYTRFVFWMTMGLLCGSEEDVRLGNAILEKTRFHSHNIPDQPGVDPEKIPPFDIFVTNHSMQMLAVHGKKLDESVKQQIEFWATAGLRDYMGNRSADLQFHGFNDNMPAKATLGLILGGEYFEDSDAFEHGLWNLHQLARMLSRRGLISEYNSPTYTPFTLVNLTVISQYAKSEEARTLASQCCERIWAEILAAFHRPTGLMGGPYSRAYHFDSTAHLSTQSFLLWLALDEMVLPNPIEEFQKDPIELLHAHGFAPESLGRLAWVSSCQLTPPKELLRWSRDRQYPFQFHATAERGGDGEKYCSEVNITQYQEKDFSLGTAEGECWSQLQSEVFYFTYRKKQPATRREDVRVAYTRYLIDDEDPKDPGESLKTHGIVHTLQDKREALVLARPTLNLSATPLRRLRFCLIIPEHFGTIDRIIETETHLFLEDGPIRYAVRPLNPSDWEGTARIKMNRIENYLLLSLENYNGLPRQFTEEELKQTLNGFVFSVGRCDEETFESFHERVTDSHCLDSWYFDSRTVRYHSTETELEICYSPGGNHVRYASIKGRIRPNPVWKADGLPVQDLPFLGTPPPQQPLRFPYRHLKVPFAPEAPWTIHSDLSSQKSISSGSGWRKHHP</sequence>
<dbReference type="RefSeq" id="WP_185694275.1">
    <property type="nucleotide sequence ID" value="NZ_JACHVA010000127.1"/>
</dbReference>
<gene>
    <name evidence="1" type="ORF">H5P30_17870</name>
</gene>
<dbReference type="EMBL" id="JACHVA010000127">
    <property type="protein sequence ID" value="MBC2603653.1"/>
    <property type="molecule type" value="Genomic_DNA"/>
</dbReference>
<name>A0A7X1B116_9BACT</name>
<reference evidence="1 2" key="1">
    <citation type="submission" date="2020-07" db="EMBL/GenBank/DDBJ databases">
        <authorList>
            <person name="Feng X."/>
        </authorList>
    </citation>
    <scope>NUCLEOTIDE SEQUENCE [LARGE SCALE GENOMIC DNA]</scope>
    <source>
        <strain evidence="1 2">JCM14086</strain>
    </source>
</reference>
<protein>
    <submittedName>
        <fullName evidence="1">Uncharacterized protein</fullName>
    </submittedName>
</protein>
<accession>A0A7X1B116</accession>
<evidence type="ECO:0000313" key="1">
    <source>
        <dbReference type="EMBL" id="MBC2603653.1"/>
    </source>
</evidence>